<evidence type="ECO:0000259" key="7">
    <source>
        <dbReference type="PROSITE" id="PS50023"/>
    </source>
</evidence>
<dbReference type="GO" id="GO:0008270">
    <property type="term" value="F:zinc ion binding"/>
    <property type="evidence" value="ECO:0007669"/>
    <property type="project" value="UniProtKB-KW"/>
</dbReference>
<dbReference type="PANTHER" id="PTHR24214">
    <property type="entry name" value="PDZ AND LIM DOMAIN PROTEIN ZASP"/>
    <property type="match status" value="1"/>
</dbReference>
<feature type="compositionally biased region" description="Low complexity" evidence="6">
    <location>
        <begin position="167"/>
        <end position="188"/>
    </location>
</feature>
<dbReference type="GeneID" id="83212795"/>
<name>A0AAD7XYC8_9FUNG</name>
<feature type="region of interest" description="Disordered" evidence="6">
    <location>
        <begin position="65"/>
        <end position="190"/>
    </location>
</feature>
<comment type="caution">
    <text evidence="9">The sequence shown here is derived from an EMBL/GenBank/DDBJ whole genome shotgun (WGS) entry which is preliminary data.</text>
</comment>
<evidence type="ECO:0000256" key="3">
    <source>
        <dbReference type="ARBA" id="ARBA00023038"/>
    </source>
</evidence>
<feature type="compositionally biased region" description="Polar residues" evidence="6">
    <location>
        <begin position="69"/>
        <end position="78"/>
    </location>
</feature>
<dbReference type="PROSITE" id="PS00478">
    <property type="entry name" value="LIM_DOMAIN_1"/>
    <property type="match status" value="3"/>
</dbReference>
<sequence length="445" mass="49346">MSSQPVQDELGKYLSRKESPTTSRPGGNLKGPRPPVKPAAWRSPSTNYNAARSDLVYPMSKMNVKEEASSNLGEQVQRLQEAVGDAIHDQSTAAAPPSQQQPKRTSRGAADAFEASLSRRSIPRPPAAEQQELPSSPGPRSPPPPPPTIPTKPLGLGNPPPKPPSKPSFMSSPPTTTTTTTSISPTPSDINKVSVPNPIYMGTLCAGCDKPIAGRMVRVEQRQWHVDCFQCKHCGQDLEHVAFHTKDGYPYCALDFHELFSTRCDYCNTPIEEKSISALGKHYHVGHFFCRECSKPFDESSAFMVHDGHPYCEKDYMRKFGHKCMGCSEYITGEFLVALDGDWHKDCFVCADCGKAFTSNSFFVRNNKPYCEHHYKHPLNPGTAKICRHCKEVIDGRAVSAFNQDYHPHHFQCNKCNKLLSARVPGMWQEGAPGELICKMCARRP</sequence>
<feature type="compositionally biased region" description="Low complexity" evidence="6">
    <location>
        <begin position="93"/>
        <end position="102"/>
    </location>
</feature>
<dbReference type="InterPro" id="IPR050604">
    <property type="entry name" value="PDZ-LIM_domain"/>
</dbReference>
<evidence type="ECO:0008006" key="11">
    <source>
        <dbReference type="Google" id="ProtNLM"/>
    </source>
</evidence>
<evidence type="ECO:0000259" key="8">
    <source>
        <dbReference type="PROSITE" id="PS50157"/>
    </source>
</evidence>
<keyword evidence="3 5" id="KW-0440">LIM domain</keyword>
<dbReference type="Gene3D" id="2.10.110.10">
    <property type="entry name" value="Cysteine Rich Protein"/>
    <property type="match status" value="4"/>
</dbReference>
<dbReference type="EMBL" id="JARTCD010000021">
    <property type="protein sequence ID" value="KAJ8659000.1"/>
    <property type="molecule type" value="Genomic_DNA"/>
</dbReference>
<evidence type="ECO:0000256" key="1">
    <source>
        <dbReference type="ARBA" id="ARBA00022723"/>
    </source>
</evidence>
<dbReference type="RefSeq" id="XP_058343913.1">
    <property type="nucleotide sequence ID" value="XM_058485427.1"/>
</dbReference>
<feature type="domain" description="C2H2-type" evidence="8">
    <location>
        <begin position="348"/>
        <end position="378"/>
    </location>
</feature>
<dbReference type="Proteomes" id="UP001234581">
    <property type="component" value="Unassembled WGS sequence"/>
</dbReference>
<keyword evidence="10" id="KW-1185">Reference proteome</keyword>
<feature type="compositionally biased region" description="Pro residues" evidence="6">
    <location>
        <begin position="136"/>
        <end position="150"/>
    </location>
</feature>
<proteinExistence type="predicted"/>
<keyword evidence="2 5" id="KW-0862">Zinc</keyword>
<evidence type="ECO:0000313" key="9">
    <source>
        <dbReference type="EMBL" id="KAJ8659000.1"/>
    </source>
</evidence>
<dbReference type="PROSITE" id="PS50157">
    <property type="entry name" value="ZINC_FINGER_C2H2_2"/>
    <property type="match status" value="1"/>
</dbReference>
<dbReference type="PROSITE" id="PS50023">
    <property type="entry name" value="LIM_DOMAIN_2"/>
    <property type="match status" value="3"/>
</dbReference>
<feature type="domain" description="LIM zinc-binding" evidence="7">
    <location>
        <begin position="322"/>
        <end position="381"/>
    </location>
</feature>
<feature type="domain" description="LIM zinc-binding" evidence="7">
    <location>
        <begin position="203"/>
        <end position="262"/>
    </location>
</feature>
<dbReference type="GO" id="GO:0001725">
    <property type="term" value="C:stress fiber"/>
    <property type="evidence" value="ECO:0007669"/>
    <property type="project" value="TreeGrafter"/>
</dbReference>
<evidence type="ECO:0000256" key="5">
    <source>
        <dbReference type="PROSITE-ProRule" id="PRU00125"/>
    </source>
</evidence>
<dbReference type="GO" id="GO:0030036">
    <property type="term" value="P:actin cytoskeleton organization"/>
    <property type="evidence" value="ECO:0007669"/>
    <property type="project" value="TreeGrafter"/>
</dbReference>
<evidence type="ECO:0000256" key="6">
    <source>
        <dbReference type="SAM" id="MobiDB-lite"/>
    </source>
</evidence>
<evidence type="ECO:0000256" key="2">
    <source>
        <dbReference type="ARBA" id="ARBA00022833"/>
    </source>
</evidence>
<accession>A0AAD7XYC8</accession>
<reference evidence="9 10" key="1">
    <citation type="submission" date="2023-03" db="EMBL/GenBank/DDBJ databases">
        <title>Genome sequence of Lichtheimia ornata CBS 291.66.</title>
        <authorList>
            <person name="Mohabir J.T."/>
            <person name="Shea T.P."/>
            <person name="Kurbessoian T."/>
            <person name="Berby B."/>
            <person name="Fontaine J."/>
            <person name="Livny J."/>
            <person name="Gnirke A."/>
            <person name="Stajich J.E."/>
            <person name="Cuomo C.A."/>
        </authorList>
    </citation>
    <scope>NUCLEOTIDE SEQUENCE [LARGE SCALE GENOMIC DNA]</scope>
    <source>
        <strain evidence="9">CBS 291.66</strain>
    </source>
</reference>
<feature type="domain" description="LIM zinc-binding" evidence="7">
    <location>
        <begin position="385"/>
        <end position="445"/>
    </location>
</feature>
<feature type="compositionally biased region" description="Basic and acidic residues" evidence="6">
    <location>
        <begin position="9"/>
        <end position="19"/>
    </location>
</feature>
<feature type="region of interest" description="Disordered" evidence="6">
    <location>
        <begin position="1"/>
        <end position="49"/>
    </location>
</feature>
<dbReference type="PANTHER" id="PTHR24214:SF38">
    <property type="entry name" value="PDZ AND LIM DOMAIN PROTEIN ZASP-RELATED"/>
    <property type="match status" value="1"/>
</dbReference>
<evidence type="ECO:0000313" key="10">
    <source>
        <dbReference type="Proteomes" id="UP001234581"/>
    </source>
</evidence>
<dbReference type="GO" id="GO:0051371">
    <property type="term" value="F:muscle alpha-actinin binding"/>
    <property type="evidence" value="ECO:0007669"/>
    <property type="project" value="TreeGrafter"/>
</dbReference>
<dbReference type="InterPro" id="IPR013087">
    <property type="entry name" value="Znf_C2H2_type"/>
</dbReference>
<dbReference type="CDD" id="cd08368">
    <property type="entry name" value="LIM"/>
    <property type="match status" value="1"/>
</dbReference>
<dbReference type="GO" id="GO:0031941">
    <property type="term" value="C:filamentous actin"/>
    <property type="evidence" value="ECO:0007669"/>
    <property type="project" value="TreeGrafter"/>
</dbReference>
<keyword evidence="4" id="KW-0863">Zinc-finger</keyword>
<dbReference type="SUPFAM" id="SSF57716">
    <property type="entry name" value="Glucocorticoid receptor-like (DNA-binding domain)"/>
    <property type="match status" value="4"/>
</dbReference>
<protein>
    <recommendedName>
        <fullName evidence="11">Paxillin</fullName>
    </recommendedName>
</protein>
<gene>
    <name evidence="9" type="ORF">O0I10_005382</name>
</gene>
<dbReference type="SMART" id="SM00132">
    <property type="entry name" value="LIM"/>
    <property type="match status" value="4"/>
</dbReference>
<dbReference type="InterPro" id="IPR001781">
    <property type="entry name" value="Znf_LIM"/>
</dbReference>
<dbReference type="Pfam" id="PF00412">
    <property type="entry name" value="LIM"/>
    <property type="match status" value="4"/>
</dbReference>
<organism evidence="9 10">
    <name type="scientific">Lichtheimia ornata</name>
    <dbReference type="NCBI Taxonomy" id="688661"/>
    <lineage>
        <taxon>Eukaryota</taxon>
        <taxon>Fungi</taxon>
        <taxon>Fungi incertae sedis</taxon>
        <taxon>Mucoromycota</taxon>
        <taxon>Mucoromycotina</taxon>
        <taxon>Mucoromycetes</taxon>
        <taxon>Mucorales</taxon>
        <taxon>Lichtheimiaceae</taxon>
        <taxon>Lichtheimia</taxon>
    </lineage>
</organism>
<evidence type="ECO:0000256" key="4">
    <source>
        <dbReference type="PROSITE-ProRule" id="PRU00042"/>
    </source>
</evidence>
<dbReference type="AlphaFoldDB" id="A0AAD7XYC8"/>
<dbReference type="GO" id="GO:0003779">
    <property type="term" value="F:actin binding"/>
    <property type="evidence" value="ECO:0007669"/>
    <property type="project" value="TreeGrafter"/>
</dbReference>
<keyword evidence="1 5" id="KW-0479">Metal-binding</keyword>